<keyword evidence="2" id="KW-1185">Reference proteome</keyword>
<sequence>MGICSSCLGGKDDSDEAERARLLSSDPYAPSHHNTTYGAWSQPPIPPQNALSPEETKREQEAMHNIMRWASDQIVEIFPVSQRNLQVQNLNNSTVSLPSTSDNGFDGQQHHQDILLSMIPGDKSKRSIRIYPANRPVSRDADSVRSKASQTRLNGTIRSQKGKESNVFVKLNVDIP</sequence>
<dbReference type="Proteomes" id="UP001172386">
    <property type="component" value="Unassembled WGS sequence"/>
</dbReference>
<gene>
    <name evidence="1" type="ORF">H2198_008362</name>
</gene>
<proteinExistence type="predicted"/>
<name>A0ACC2ZXE1_9EURO</name>
<dbReference type="EMBL" id="JAPDRQ010000201">
    <property type="protein sequence ID" value="KAJ9652393.1"/>
    <property type="molecule type" value="Genomic_DNA"/>
</dbReference>
<evidence type="ECO:0000313" key="1">
    <source>
        <dbReference type="EMBL" id="KAJ9652393.1"/>
    </source>
</evidence>
<comment type="caution">
    <text evidence="1">The sequence shown here is derived from an EMBL/GenBank/DDBJ whole genome shotgun (WGS) entry which is preliminary data.</text>
</comment>
<accession>A0ACC2ZXE1</accession>
<evidence type="ECO:0000313" key="2">
    <source>
        <dbReference type="Proteomes" id="UP001172386"/>
    </source>
</evidence>
<reference evidence="1" key="1">
    <citation type="submission" date="2022-10" db="EMBL/GenBank/DDBJ databases">
        <title>Culturing micro-colonial fungi from biological soil crusts in the Mojave desert and describing Neophaeococcomyces mojavensis, and introducing the new genera and species Taxawa tesnikishii.</title>
        <authorList>
            <person name="Kurbessoian T."/>
            <person name="Stajich J.E."/>
        </authorList>
    </citation>
    <scope>NUCLEOTIDE SEQUENCE</scope>
    <source>
        <strain evidence="1">JES_112</strain>
    </source>
</reference>
<organism evidence="1 2">
    <name type="scientific">Neophaeococcomyces mojaviensis</name>
    <dbReference type="NCBI Taxonomy" id="3383035"/>
    <lineage>
        <taxon>Eukaryota</taxon>
        <taxon>Fungi</taxon>
        <taxon>Dikarya</taxon>
        <taxon>Ascomycota</taxon>
        <taxon>Pezizomycotina</taxon>
        <taxon>Eurotiomycetes</taxon>
        <taxon>Chaetothyriomycetidae</taxon>
        <taxon>Chaetothyriales</taxon>
        <taxon>Chaetothyriales incertae sedis</taxon>
        <taxon>Neophaeococcomyces</taxon>
    </lineage>
</organism>
<protein>
    <submittedName>
        <fullName evidence="1">Uncharacterized protein</fullName>
    </submittedName>
</protein>